<keyword evidence="2" id="KW-0479">Metal-binding</keyword>
<keyword evidence="6" id="KW-0539">Nucleus</keyword>
<feature type="domain" description="MADF" evidence="11">
    <location>
        <begin position="176"/>
        <end position="274"/>
    </location>
</feature>
<dbReference type="PROSITE" id="PS00028">
    <property type="entry name" value="ZINC_FINGER_C2H2_1"/>
    <property type="match status" value="6"/>
</dbReference>
<feature type="domain" description="MADF" evidence="11">
    <location>
        <begin position="512"/>
        <end position="610"/>
    </location>
</feature>
<evidence type="ECO:0000313" key="13">
    <source>
        <dbReference type="RefSeq" id="XP_051864482.1"/>
    </source>
</evidence>
<accession>A0A9C6TDJ4</accession>
<keyword evidence="4 7" id="KW-0863">Zinc-finger</keyword>
<dbReference type="OrthoDB" id="8922241at2759"/>
<feature type="domain" description="MADF" evidence="11">
    <location>
        <begin position="288"/>
        <end position="387"/>
    </location>
</feature>
<evidence type="ECO:0000256" key="5">
    <source>
        <dbReference type="ARBA" id="ARBA00022833"/>
    </source>
</evidence>
<dbReference type="GO" id="GO:0008270">
    <property type="term" value="F:zinc ion binding"/>
    <property type="evidence" value="ECO:0007669"/>
    <property type="project" value="UniProtKB-KW"/>
</dbReference>
<dbReference type="Pfam" id="PF10545">
    <property type="entry name" value="MADF_DNA_bdg"/>
    <property type="match status" value="3"/>
</dbReference>
<dbReference type="Pfam" id="PF00096">
    <property type="entry name" value="zf-C2H2"/>
    <property type="match status" value="3"/>
</dbReference>
<evidence type="ECO:0000256" key="4">
    <source>
        <dbReference type="ARBA" id="ARBA00022771"/>
    </source>
</evidence>
<dbReference type="InterPro" id="IPR013087">
    <property type="entry name" value="Znf_C2H2_type"/>
</dbReference>
<evidence type="ECO:0000256" key="7">
    <source>
        <dbReference type="PROSITE-ProRule" id="PRU00042"/>
    </source>
</evidence>
<dbReference type="SMART" id="SM00595">
    <property type="entry name" value="MADF"/>
    <property type="match status" value="4"/>
</dbReference>
<feature type="region of interest" description="Disordered" evidence="9">
    <location>
        <begin position="577"/>
        <end position="669"/>
    </location>
</feature>
<dbReference type="GO" id="GO:0003700">
    <property type="term" value="F:DNA-binding transcription factor activity"/>
    <property type="evidence" value="ECO:0007669"/>
    <property type="project" value="TreeGrafter"/>
</dbReference>
<dbReference type="Gene3D" id="3.30.160.60">
    <property type="entry name" value="Classic Zinc Finger"/>
    <property type="match status" value="5"/>
</dbReference>
<feature type="domain" description="MADF" evidence="11">
    <location>
        <begin position="703"/>
        <end position="798"/>
    </location>
</feature>
<dbReference type="FunFam" id="3.30.160.60:FF:000446">
    <property type="entry name" value="Zinc finger protein"/>
    <property type="match status" value="2"/>
</dbReference>
<feature type="domain" description="C2H2-type" evidence="10">
    <location>
        <begin position="954"/>
        <end position="981"/>
    </location>
</feature>
<dbReference type="SMART" id="SM00355">
    <property type="entry name" value="ZnF_C2H2"/>
    <property type="match status" value="9"/>
</dbReference>
<evidence type="ECO:0000256" key="2">
    <source>
        <dbReference type="ARBA" id="ARBA00022723"/>
    </source>
</evidence>
<dbReference type="GO" id="GO:0005634">
    <property type="term" value="C:nucleus"/>
    <property type="evidence" value="ECO:0007669"/>
    <property type="project" value="UniProtKB-SubCell"/>
</dbReference>
<evidence type="ECO:0000256" key="9">
    <source>
        <dbReference type="SAM" id="MobiDB-lite"/>
    </source>
</evidence>
<feature type="compositionally biased region" description="Basic and acidic residues" evidence="9">
    <location>
        <begin position="577"/>
        <end position="608"/>
    </location>
</feature>
<evidence type="ECO:0000259" key="10">
    <source>
        <dbReference type="PROSITE" id="PS50157"/>
    </source>
</evidence>
<comment type="subcellular location">
    <subcellularLocation>
        <location evidence="1">Nucleus</location>
    </subcellularLocation>
</comment>
<sequence length="1016" mass="120282">MALPNIEEVRQKCGTVYTWNCAGELYGIECELCEERPLCALDEFAEHMELWHSDWQQSELSSSSPSSLSLSLSSPPIEDELMHEVLAEQQQFICPAGDCEVNELKQQLVQELNALDTQQPATLTLTLTAQQQQQQQLLLVDTLGPEERTQLRHDDASLPPAVENNSQKLSSEHVQQLIELYRSETRLWNQTHPEFRNVELCRDSWRRITSAWSAHCGRSFSVTEVRIRVSTLCQRYIKQRERLDAEGEGGNDELDDGSKFVHYDQLRFLGEQQTLLKRQEHVARENRKLLEIYEHYPILWHNAHKRLRCTATMRQRHEAHRGLQLALSMCGIKLSGLAMQRRLQSLRKRYRLEKIRYLHSVVEGKQLQFVARFEHYAEMEFLHKHIDPYVCAVCGKIFEQLPSHQAHVQSGCEGQQQVEELQQQVEKAATLGELMTQLEQQQLSETLPQVEEQVEEADQDQAKEISLPQVEELPLQQPLHNLRKLKEDQTEPNNDGNTYALRVRLSLPQTHKLIELYQAQPQLWDPNHLDYQARVERRQGWQQIANELNAFAGTSYSWQMLHRKLIDYIKYYRRERQQREQQRNDQRRDQQGEQQRELRENDRQHDQQIDQQGDQQREQQSDQQRNDHQNDQQHDQQRNDRQRDHQSDHKRNDQQRNDQKNDRQRNDRPRNWSFYQVFSFLDDIVPISCELQKTLQQRESNLKIIQVYRSYEQLWCTQHPDYTKRKQRQRQLESLCTRLQEECNLQISLERLRNRLIEFRCQYRQCKQARLEAVQHGVAWQASYEYYEPLQFLEQHVAPFGCGYCADSFKRRSDFVRHQRQVHGQQQRGRNSSPNSPSSLEHICHICGMKFSLRTSLLAHLRRHLGQRTHACNECPKKFFNSTALRVHQRSHTKELPYVCEHCARGFVNASKLNQHLKRHAEQRDYPCSRCDKAFYTAHERDRHTRAHLNIRDKVCPYCNRAFVVGSAYYAHLNLHRGEKRYSCSNCGQRFAQYAGLYKHRKRCTANANGDTGNEK</sequence>
<dbReference type="Proteomes" id="UP000515160">
    <property type="component" value="Chromosome X"/>
</dbReference>
<feature type="domain" description="C2H2-type" evidence="10">
    <location>
        <begin position="898"/>
        <end position="925"/>
    </location>
</feature>
<feature type="domain" description="C2H2-type" evidence="10">
    <location>
        <begin position="870"/>
        <end position="897"/>
    </location>
</feature>
<dbReference type="AlphaFoldDB" id="A0A9C6TDJ4"/>
<organism evidence="12 13">
    <name type="scientific">Drosophila albomicans</name>
    <name type="common">Fruit fly</name>
    <dbReference type="NCBI Taxonomy" id="7291"/>
    <lineage>
        <taxon>Eukaryota</taxon>
        <taxon>Metazoa</taxon>
        <taxon>Ecdysozoa</taxon>
        <taxon>Arthropoda</taxon>
        <taxon>Hexapoda</taxon>
        <taxon>Insecta</taxon>
        <taxon>Pterygota</taxon>
        <taxon>Neoptera</taxon>
        <taxon>Endopterygota</taxon>
        <taxon>Diptera</taxon>
        <taxon>Brachycera</taxon>
        <taxon>Muscomorpha</taxon>
        <taxon>Ephydroidea</taxon>
        <taxon>Drosophilidae</taxon>
        <taxon>Drosophila</taxon>
    </lineage>
</organism>
<protein>
    <submittedName>
        <fullName evidence="13">Zinc finger protein 853-like</fullName>
    </submittedName>
</protein>
<evidence type="ECO:0000313" key="12">
    <source>
        <dbReference type="Proteomes" id="UP000515160"/>
    </source>
</evidence>
<dbReference type="PROSITE" id="PS50157">
    <property type="entry name" value="ZINC_FINGER_C2H2_2"/>
    <property type="match status" value="7"/>
</dbReference>
<dbReference type="PANTHER" id="PTHR24390">
    <property type="entry name" value="ZINC FINGER PROTEIN"/>
    <property type="match status" value="1"/>
</dbReference>
<evidence type="ECO:0000259" key="11">
    <source>
        <dbReference type="PROSITE" id="PS51029"/>
    </source>
</evidence>
<dbReference type="RefSeq" id="XP_051864482.1">
    <property type="nucleotide sequence ID" value="XM_052008522.1"/>
</dbReference>
<dbReference type="SUPFAM" id="SSF57667">
    <property type="entry name" value="beta-beta-alpha zinc fingers"/>
    <property type="match status" value="4"/>
</dbReference>
<evidence type="ECO:0000256" key="6">
    <source>
        <dbReference type="ARBA" id="ARBA00023242"/>
    </source>
</evidence>
<proteinExistence type="predicted"/>
<feature type="domain" description="C2H2-type" evidence="10">
    <location>
        <begin position="982"/>
        <end position="1009"/>
    </location>
</feature>
<keyword evidence="8" id="KW-0175">Coiled coil</keyword>
<feature type="domain" description="C2H2-type" evidence="10">
    <location>
        <begin position="842"/>
        <end position="869"/>
    </location>
</feature>
<evidence type="ECO:0000256" key="8">
    <source>
        <dbReference type="SAM" id="Coils"/>
    </source>
</evidence>
<keyword evidence="5" id="KW-0862">Zinc</keyword>
<evidence type="ECO:0000256" key="3">
    <source>
        <dbReference type="ARBA" id="ARBA00022737"/>
    </source>
</evidence>
<dbReference type="GeneID" id="117574851"/>
<dbReference type="InterPro" id="IPR006578">
    <property type="entry name" value="MADF-dom"/>
</dbReference>
<feature type="compositionally biased region" description="Basic and acidic residues" evidence="9">
    <location>
        <begin position="615"/>
        <end position="669"/>
    </location>
</feature>
<evidence type="ECO:0000256" key="1">
    <source>
        <dbReference type="ARBA" id="ARBA00004123"/>
    </source>
</evidence>
<dbReference type="PROSITE" id="PS51029">
    <property type="entry name" value="MADF"/>
    <property type="match status" value="4"/>
</dbReference>
<keyword evidence="12" id="KW-1185">Reference proteome</keyword>
<feature type="coiled-coil region" evidence="8">
    <location>
        <begin position="421"/>
        <end position="460"/>
    </location>
</feature>
<reference evidence="13" key="1">
    <citation type="submission" date="2025-08" db="UniProtKB">
        <authorList>
            <consortium name="RefSeq"/>
        </authorList>
    </citation>
    <scope>IDENTIFICATION</scope>
    <source>
        <strain evidence="13">15112-1751.03</strain>
        <tissue evidence="13">Whole Adult</tissue>
    </source>
</reference>
<keyword evidence="3" id="KW-0677">Repeat</keyword>
<feature type="domain" description="C2H2-type" evidence="10">
    <location>
        <begin position="800"/>
        <end position="828"/>
    </location>
</feature>
<dbReference type="PANTHER" id="PTHR24390:SF79">
    <property type="entry name" value="ASPARAGINE-RICH ZINC FINGER PROTEIN AZF1"/>
    <property type="match status" value="1"/>
</dbReference>
<feature type="region of interest" description="Disordered" evidence="9">
    <location>
        <begin position="817"/>
        <end position="837"/>
    </location>
</feature>
<gene>
    <name evidence="13" type="primary">LOC117574851</name>
</gene>
<feature type="domain" description="C2H2-type" evidence="10">
    <location>
        <begin position="926"/>
        <end position="953"/>
    </location>
</feature>
<name>A0A9C6TDJ4_DROAB</name>
<dbReference type="GO" id="GO:0000978">
    <property type="term" value="F:RNA polymerase II cis-regulatory region sequence-specific DNA binding"/>
    <property type="evidence" value="ECO:0007669"/>
    <property type="project" value="TreeGrafter"/>
</dbReference>
<dbReference type="GO" id="GO:0006357">
    <property type="term" value="P:regulation of transcription by RNA polymerase II"/>
    <property type="evidence" value="ECO:0007669"/>
    <property type="project" value="TreeGrafter"/>
</dbReference>
<feature type="compositionally biased region" description="Low complexity" evidence="9">
    <location>
        <begin position="822"/>
        <end position="837"/>
    </location>
</feature>
<dbReference type="InterPro" id="IPR036236">
    <property type="entry name" value="Znf_C2H2_sf"/>
</dbReference>